<keyword evidence="4" id="KW-0804">Transcription</keyword>
<dbReference type="Pfam" id="PF04542">
    <property type="entry name" value="Sigma70_r2"/>
    <property type="match status" value="1"/>
</dbReference>
<proteinExistence type="inferred from homology"/>
<evidence type="ECO:0000256" key="2">
    <source>
        <dbReference type="ARBA" id="ARBA00023015"/>
    </source>
</evidence>
<dbReference type="InterPro" id="IPR013324">
    <property type="entry name" value="RNA_pol_sigma_r3/r4-like"/>
</dbReference>
<evidence type="ECO:0000313" key="8">
    <source>
        <dbReference type="Proteomes" id="UP001165136"/>
    </source>
</evidence>
<dbReference type="PANTHER" id="PTHR43133:SF25">
    <property type="entry name" value="RNA POLYMERASE SIGMA FACTOR RFAY-RELATED"/>
    <property type="match status" value="1"/>
</dbReference>
<dbReference type="SUPFAM" id="SSF88946">
    <property type="entry name" value="Sigma2 domain of RNA polymerase sigma factors"/>
    <property type="match status" value="1"/>
</dbReference>
<dbReference type="InterPro" id="IPR036388">
    <property type="entry name" value="WH-like_DNA-bd_sf"/>
</dbReference>
<dbReference type="GO" id="GO:0000428">
    <property type="term" value="C:DNA-directed RNA polymerase complex"/>
    <property type="evidence" value="ECO:0007669"/>
    <property type="project" value="UniProtKB-KW"/>
</dbReference>
<organism evidence="7 8">
    <name type="scientific">Amycolatopsis taiwanensis</name>
    <dbReference type="NCBI Taxonomy" id="342230"/>
    <lineage>
        <taxon>Bacteria</taxon>
        <taxon>Bacillati</taxon>
        <taxon>Actinomycetota</taxon>
        <taxon>Actinomycetes</taxon>
        <taxon>Pseudonocardiales</taxon>
        <taxon>Pseudonocardiaceae</taxon>
        <taxon>Amycolatopsis</taxon>
    </lineage>
</organism>
<dbReference type="SUPFAM" id="SSF88659">
    <property type="entry name" value="Sigma3 and sigma4 domains of RNA polymerase sigma factors"/>
    <property type="match status" value="1"/>
</dbReference>
<dbReference type="AlphaFoldDB" id="A0A9W6VKI9"/>
<feature type="domain" description="RNA polymerase sigma factor 70 region 4 type 2" evidence="6">
    <location>
        <begin position="131"/>
        <end position="183"/>
    </location>
</feature>
<evidence type="ECO:0000256" key="1">
    <source>
        <dbReference type="ARBA" id="ARBA00010641"/>
    </source>
</evidence>
<comment type="similarity">
    <text evidence="1">Belongs to the sigma-70 factor family. ECF subfamily.</text>
</comment>
<evidence type="ECO:0000259" key="5">
    <source>
        <dbReference type="Pfam" id="PF04542"/>
    </source>
</evidence>
<keyword evidence="2" id="KW-0805">Transcription regulation</keyword>
<dbReference type="NCBIfam" id="TIGR02937">
    <property type="entry name" value="sigma70-ECF"/>
    <property type="match status" value="1"/>
</dbReference>
<dbReference type="GO" id="GO:0016987">
    <property type="term" value="F:sigma factor activity"/>
    <property type="evidence" value="ECO:0007669"/>
    <property type="project" value="UniProtKB-KW"/>
</dbReference>
<dbReference type="Gene3D" id="1.10.10.10">
    <property type="entry name" value="Winged helix-like DNA-binding domain superfamily/Winged helix DNA-binding domain"/>
    <property type="match status" value="1"/>
</dbReference>
<dbReference type="Proteomes" id="UP001165136">
    <property type="component" value="Unassembled WGS sequence"/>
</dbReference>
<name>A0A9W6VKI9_9PSEU</name>
<evidence type="ECO:0000259" key="6">
    <source>
        <dbReference type="Pfam" id="PF08281"/>
    </source>
</evidence>
<protein>
    <submittedName>
        <fullName evidence="7">DNA-directed RNA polymerase sigma-70 factor</fullName>
    </submittedName>
</protein>
<dbReference type="PANTHER" id="PTHR43133">
    <property type="entry name" value="RNA POLYMERASE ECF-TYPE SIGMA FACTO"/>
    <property type="match status" value="1"/>
</dbReference>
<dbReference type="InterPro" id="IPR014284">
    <property type="entry name" value="RNA_pol_sigma-70_dom"/>
</dbReference>
<sequence length="190" mass="21252">MGAPLEVVDDVGDSDLWLRAARGDNAAFTTLFERHAQSVWNHTYRLTGSWTSAEDLTSSTFLIAWRKRGKVVLVRDSLLPWLYTVAGNLARTEYRGANRRLRLLRRIPDPPVVSDHADAVAEQVDGAERLRQVIDAVHALPRAQRQVVELCLLGDLPIADAAELLEVAEVTVRAHLSRARAQLRALMEEK</sequence>
<evidence type="ECO:0000313" key="7">
    <source>
        <dbReference type="EMBL" id="GLY70659.1"/>
    </source>
</evidence>
<evidence type="ECO:0000256" key="4">
    <source>
        <dbReference type="ARBA" id="ARBA00023163"/>
    </source>
</evidence>
<dbReference type="InterPro" id="IPR007627">
    <property type="entry name" value="RNA_pol_sigma70_r2"/>
</dbReference>
<gene>
    <name evidence="7" type="primary">rpoE</name>
    <name evidence="7" type="ORF">Atai01_72780</name>
</gene>
<keyword evidence="8" id="KW-1185">Reference proteome</keyword>
<evidence type="ECO:0000256" key="3">
    <source>
        <dbReference type="ARBA" id="ARBA00023082"/>
    </source>
</evidence>
<dbReference type="InterPro" id="IPR013249">
    <property type="entry name" value="RNA_pol_sigma70_r4_t2"/>
</dbReference>
<dbReference type="InterPro" id="IPR013325">
    <property type="entry name" value="RNA_pol_sigma_r2"/>
</dbReference>
<keyword evidence="7" id="KW-0240">DNA-directed RNA polymerase</keyword>
<feature type="domain" description="RNA polymerase sigma-70 region 2" evidence="5">
    <location>
        <begin position="31"/>
        <end position="99"/>
    </location>
</feature>
<reference evidence="7" key="1">
    <citation type="submission" date="2023-03" db="EMBL/GenBank/DDBJ databases">
        <title>Amycolatopsis taiwanensis NBRC 103393.</title>
        <authorList>
            <person name="Ichikawa N."/>
            <person name="Sato H."/>
            <person name="Tonouchi N."/>
        </authorList>
    </citation>
    <scope>NUCLEOTIDE SEQUENCE</scope>
    <source>
        <strain evidence="7">NBRC 103393</strain>
    </source>
</reference>
<dbReference type="GO" id="GO:0006352">
    <property type="term" value="P:DNA-templated transcription initiation"/>
    <property type="evidence" value="ECO:0007669"/>
    <property type="project" value="InterPro"/>
</dbReference>
<dbReference type="Gene3D" id="1.10.1740.10">
    <property type="match status" value="1"/>
</dbReference>
<accession>A0A9W6VKI9</accession>
<dbReference type="InterPro" id="IPR039425">
    <property type="entry name" value="RNA_pol_sigma-70-like"/>
</dbReference>
<dbReference type="Pfam" id="PF08281">
    <property type="entry name" value="Sigma70_r4_2"/>
    <property type="match status" value="1"/>
</dbReference>
<comment type="caution">
    <text evidence="7">The sequence shown here is derived from an EMBL/GenBank/DDBJ whole genome shotgun (WGS) entry which is preliminary data.</text>
</comment>
<dbReference type="GO" id="GO:0003677">
    <property type="term" value="F:DNA binding"/>
    <property type="evidence" value="ECO:0007669"/>
    <property type="project" value="InterPro"/>
</dbReference>
<keyword evidence="3" id="KW-0731">Sigma factor</keyword>
<dbReference type="EMBL" id="BSTI01000025">
    <property type="protein sequence ID" value="GLY70659.1"/>
    <property type="molecule type" value="Genomic_DNA"/>
</dbReference>